<protein>
    <submittedName>
        <fullName evidence="4">3-oxoacyl-(Acyl-carrier-protein) reductase FabG</fullName>
        <ecNumber evidence="4">1.1.1.100</ecNumber>
    </submittedName>
</protein>
<dbReference type="PANTHER" id="PTHR42760:SF83">
    <property type="entry name" value="(3R)-3-HYDROXYACYL-COA DEHYDROGENASE"/>
    <property type="match status" value="1"/>
</dbReference>
<evidence type="ECO:0000256" key="2">
    <source>
        <dbReference type="ARBA" id="ARBA00023002"/>
    </source>
</evidence>
<sequence length="279" mass="29922">MRQAFLQFVFPPVQLGGVSHIPILKGGDVLEMRLQGKVAIVTGARQGIGEGVALGLAKEGAAVVVVSRSINEDSEICQNLRDAGAQYLALAVDVGDRDQVQKMVDDTIAKFGKVDFLFNNAGVSIPAMLWKMTPQQWDDVIRINLTGTFNCIQAVAKPMMEQKSGSILNITSSAGLIGTIGQVNYTASKGGVTALTKSCAKELAKFNIRVNVIAPMVITPMTRKISTDPKLAPKYLERIPLGRFCEPEEVAPTVVFFASDDSAYITGQTLCIDGGMVMI</sequence>
<dbReference type="SUPFAM" id="SSF51735">
    <property type="entry name" value="NAD(P)-binding Rossmann-fold domains"/>
    <property type="match status" value="1"/>
</dbReference>
<dbReference type="EMBL" id="LSRS01000003">
    <property type="protein sequence ID" value="KAF1085761.1"/>
    <property type="molecule type" value="Genomic_DNA"/>
</dbReference>
<dbReference type="SMART" id="SM00822">
    <property type="entry name" value="PKS_KR"/>
    <property type="match status" value="1"/>
</dbReference>
<dbReference type="InterPro" id="IPR057326">
    <property type="entry name" value="KR_dom"/>
</dbReference>
<dbReference type="Pfam" id="PF13561">
    <property type="entry name" value="adh_short_C2"/>
    <property type="match status" value="1"/>
</dbReference>
<dbReference type="FunFam" id="3.40.50.720:FF:000173">
    <property type="entry name" value="3-oxoacyl-[acyl-carrier protein] reductase"/>
    <property type="match status" value="1"/>
</dbReference>
<dbReference type="InterPro" id="IPR036291">
    <property type="entry name" value="NAD(P)-bd_dom_sf"/>
</dbReference>
<dbReference type="PRINTS" id="PR00081">
    <property type="entry name" value="GDHRDH"/>
</dbReference>
<evidence type="ECO:0000259" key="3">
    <source>
        <dbReference type="SMART" id="SM00822"/>
    </source>
</evidence>
<feature type="domain" description="Ketoreductase" evidence="3">
    <location>
        <begin position="37"/>
        <end position="216"/>
    </location>
</feature>
<dbReference type="Proteomes" id="UP000798488">
    <property type="component" value="Unassembled WGS sequence"/>
</dbReference>
<dbReference type="Gene3D" id="3.40.50.720">
    <property type="entry name" value="NAD(P)-binding Rossmann-like Domain"/>
    <property type="match status" value="1"/>
</dbReference>
<dbReference type="InterPro" id="IPR002347">
    <property type="entry name" value="SDR_fam"/>
</dbReference>
<comment type="similarity">
    <text evidence="1">Belongs to the short-chain dehydrogenases/reductases (SDR) family.</text>
</comment>
<dbReference type="PRINTS" id="PR00080">
    <property type="entry name" value="SDRFAMILY"/>
</dbReference>
<dbReference type="NCBIfam" id="NF009466">
    <property type="entry name" value="PRK12826.1-2"/>
    <property type="match status" value="1"/>
</dbReference>
<accession>A0A9D2WRU6</accession>
<dbReference type="AlphaFoldDB" id="A0A9D2WRU6"/>
<dbReference type="GO" id="GO:0006633">
    <property type="term" value="P:fatty acid biosynthetic process"/>
    <property type="evidence" value="ECO:0007669"/>
    <property type="project" value="TreeGrafter"/>
</dbReference>
<gene>
    <name evidence="4" type="primary">fabG_4</name>
    <name evidence="4" type="ORF">SPSYN_01909</name>
</gene>
<name>A0A9D2WRU6_9FIRM</name>
<dbReference type="CDD" id="cd05333">
    <property type="entry name" value="BKR_SDR_c"/>
    <property type="match status" value="1"/>
</dbReference>
<dbReference type="EC" id="1.1.1.100" evidence="4"/>
<dbReference type="GO" id="GO:0004316">
    <property type="term" value="F:3-oxoacyl-[acyl-carrier-protein] reductase (NADPH) activity"/>
    <property type="evidence" value="ECO:0007669"/>
    <property type="project" value="UniProtKB-EC"/>
</dbReference>
<dbReference type="NCBIfam" id="NF005559">
    <property type="entry name" value="PRK07231.1"/>
    <property type="match status" value="1"/>
</dbReference>
<evidence type="ECO:0000313" key="4">
    <source>
        <dbReference type="EMBL" id="KAF1085761.1"/>
    </source>
</evidence>
<organism evidence="4 5">
    <name type="scientific">Sporotomaculum syntrophicum</name>
    <dbReference type="NCBI Taxonomy" id="182264"/>
    <lineage>
        <taxon>Bacteria</taxon>
        <taxon>Bacillati</taxon>
        <taxon>Bacillota</taxon>
        <taxon>Clostridia</taxon>
        <taxon>Eubacteriales</taxon>
        <taxon>Desulfallaceae</taxon>
        <taxon>Sporotomaculum</taxon>
    </lineage>
</organism>
<evidence type="ECO:0000256" key="1">
    <source>
        <dbReference type="ARBA" id="ARBA00006484"/>
    </source>
</evidence>
<dbReference type="GO" id="GO:0048038">
    <property type="term" value="F:quinone binding"/>
    <property type="evidence" value="ECO:0007669"/>
    <property type="project" value="TreeGrafter"/>
</dbReference>
<proteinExistence type="inferred from homology"/>
<evidence type="ECO:0000313" key="5">
    <source>
        <dbReference type="Proteomes" id="UP000798488"/>
    </source>
</evidence>
<dbReference type="PANTHER" id="PTHR42760">
    <property type="entry name" value="SHORT-CHAIN DEHYDROGENASES/REDUCTASES FAMILY MEMBER"/>
    <property type="match status" value="1"/>
</dbReference>
<keyword evidence="5" id="KW-1185">Reference proteome</keyword>
<keyword evidence="2 4" id="KW-0560">Oxidoreductase</keyword>
<reference evidence="4" key="1">
    <citation type="submission" date="2016-02" db="EMBL/GenBank/DDBJ databases">
        <title>Draft Genome Sequence of Sporotomaculum syntrophicum Strain FB, a Syntrophic Benzoate Degrader.</title>
        <authorList>
            <person name="Nobu M.K."/>
            <person name="Narihiro T."/>
            <person name="Qiu Y.-L."/>
            <person name="Ohashi A."/>
            <person name="Liu W.-T."/>
            <person name="Yuji S."/>
        </authorList>
    </citation>
    <scope>NUCLEOTIDE SEQUENCE</scope>
    <source>
        <strain evidence="4">FB</strain>
    </source>
</reference>
<comment type="caution">
    <text evidence="4">The sequence shown here is derived from an EMBL/GenBank/DDBJ whole genome shotgun (WGS) entry which is preliminary data.</text>
</comment>